<dbReference type="InterPro" id="IPR032719">
    <property type="entry name" value="WbsX"/>
</dbReference>
<proteinExistence type="predicted"/>
<dbReference type="Proteomes" id="UP000298173">
    <property type="component" value="Unassembled WGS sequence"/>
</dbReference>
<dbReference type="PANTHER" id="PTHR41244">
    <property type="entry name" value="RHAMNAN SYNTHESIS F"/>
    <property type="match status" value="1"/>
</dbReference>
<keyword evidence="2" id="KW-1185">Reference proteome</keyword>
<dbReference type="Pfam" id="PF05045">
    <property type="entry name" value="RgpF"/>
    <property type="match status" value="1"/>
</dbReference>
<dbReference type="EMBL" id="SOEY01000012">
    <property type="protein sequence ID" value="TFB74342.1"/>
    <property type="molecule type" value="Genomic_DNA"/>
</dbReference>
<dbReference type="CDD" id="cd11579">
    <property type="entry name" value="Glyco_tran_WbsX"/>
    <property type="match status" value="1"/>
</dbReference>
<dbReference type="OrthoDB" id="9815339at2"/>
<evidence type="ECO:0000313" key="1">
    <source>
        <dbReference type="EMBL" id="TFB74342.1"/>
    </source>
</evidence>
<gene>
    <name evidence="1" type="ORF">E3O06_07040</name>
</gene>
<dbReference type="RefSeq" id="WP_134502277.1">
    <property type="nucleotide sequence ID" value="NZ_SOEY01000012.1"/>
</dbReference>
<dbReference type="GO" id="GO:0016740">
    <property type="term" value="F:transferase activity"/>
    <property type="evidence" value="ECO:0007669"/>
    <property type="project" value="UniProtKB-KW"/>
</dbReference>
<dbReference type="Gene3D" id="3.20.20.80">
    <property type="entry name" value="Glycosidases"/>
    <property type="match status" value="1"/>
</dbReference>
<organism evidence="1 2">
    <name type="scientific">Cryobacterium glaciale</name>
    <dbReference type="NCBI Taxonomy" id="1259145"/>
    <lineage>
        <taxon>Bacteria</taxon>
        <taxon>Bacillati</taxon>
        <taxon>Actinomycetota</taxon>
        <taxon>Actinomycetes</taxon>
        <taxon>Micrococcales</taxon>
        <taxon>Microbacteriaceae</taxon>
        <taxon>Cryobacterium</taxon>
    </lineage>
</organism>
<name>A0A4R8UXT9_9MICO</name>
<dbReference type="PANTHER" id="PTHR41244:SF1">
    <property type="entry name" value="GLYCOSYLTRANSFERASE"/>
    <property type="match status" value="1"/>
</dbReference>
<dbReference type="Pfam" id="PF14307">
    <property type="entry name" value="Glyco_tran_WbsX"/>
    <property type="match status" value="1"/>
</dbReference>
<reference evidence="1 2" key="1">
    <citation type="submission" date="2019-03" db="EMBL/GenBank/DDBJ databases">
        <title>Genomics of glacier-inhabiting Cryobacterium strains.</title>
        <authorList>
            <person name="Liu Q."/>
            <person name="Xin Y.-H."/>
        </authorList>
    </citation>
    <scope>NUCLEOTIDE SEQUENCE [LARGE SCALE GENOMIC DNA]</scope>
    <source>
        <strain evidence="1 2">HLT2-23</strain>
    </source>
</reference>
<sequence length="678" mass="77024">MTIHSLRRFKNGLSRVFGFASRLLAAPSPQTPTRSHPADFDRWVGRRSARLRPSIPQPWLGTFERIENPTKIAVLLHVYYRDLVDEILVELQNVPVAFDLIVTNATDQPLELDTSKLALLGKSVIVDVDNCGRDILPMISVVNSGLLDPYEVILKIHTKKSEWRLNHPELSGNGDSWRQGFLAGLLGSPENVESILSEFAENPALGLLTTDGNVLSTEFWGGNRERARELLLRLQLHLNDESLTFAAGSIYWVRGFLLQGLRALSVNAEDFESEAGQIDGTTAHAIERILGILTTEAGYLTRERAEIVNSGGSSWAHYSPSETRRPRARALAFYLPQFHTFPENDAWWGEGFTEWSNVSAAQPVFQGQNQPLLPAELGFYDLANPEVRTHQYEIARSAGLEGFMYYYYWFAGKKLMNRPIEGHLSGTNDEPFCIMWANENWTRRWDGGEQNVLIAQDYDAVPATQFIHDVLPLLLDPRYIRIDDKPVIAVYRITQIPDYVDVLNYWRTVAIEAGLGGLNIVTVDVGRSMDGIEGNLSEHGVDAFLEFAPHNRPWTAQDRNSLSVDPRFEGNILSYAAMASDSELHLREPVAEYRYPGMLVNFDNTARRQWQPDLWYGSNPYTFRRWFNSMVSAVADRNWDRRVVFVNAWNEWAEGAVLEPSQRFGRTYLLAVRDVLYR</sequence>
<evidence type="ECO:0000313" key="2">
    <source>
        <dbReference type="Proteomes" id="UP000298173"/>
    </source>
</evidence>
<keyword evidence="1" id="KW-0808">Transferase</keyword>
<comment type="caution">
    <text evidence="1">The sequence shown here is derived from an EMBL/GenBank/DDBJ whole genome shotgun (WGS) entry which is preliminary data.</text>
</comment>
<protein>
    <submittedName>
        <fullName evidence="1">Glycosyl transferase family 2</fullName>
    </submittedName>
</protein>
<accession>A0A4R8UXT9</accession>
<dbReference type="AlphaFoldDB" id="A0A4R8UXT9"/>
<dbReference type="InterPro" id="IPR007739">
    <property type="entry name" value="RgpF"/>
</dbReference>